<dbReference type="Proteomes" id="UP000219338">
    <property type="component" value="Unassembled WGS sequence"/>
</dbReference>
<sequence>MQGSLTLHPDAENVSTSISCPLRRHSQSRINFGNGGSQIVCESVPYFRFLLLSSLWFRLAHTLVRILLASVVGISYKCRDSELTHDGSSSYSAIDIGLVQQARVQWLTAGHTQTLVLLRHTLLNMSFLYHGVLTVRYGGRTSLFTFESVPITTPLDESGVLIEAQWSISCVGSVCRRN</sequence>
<organism evidence="1 2">
    <name type="scientific">Armillaria ostoyae</name>
    <name type="common">Armillaria root rot fungus</name>
    <dbReference type="NCBI Taxonomy" id="47428"/>
    <lineage>
        <taxon>Eukaryota</taxon>
        <taxon>Fungi</taxon>
        <taxon>Dikarya</taxon>
        <taxon>Basidiomycota</taxon>
        <taxon>Agaricomycotina</taxon>
        <taxon>Agaricomycetes</taxon>
        <taxon>Agaricomycetidae</taxon>
        <taxon>Agaricales</taxon>
        <taxon>Marasmiineae</taxon>
        <taxon>Physalacriaceae</taxon>
        <taxon>Armillaria</taxon>
    </lineage>
</organism>
<gene>
    <name evidence="1" type="ORF">ARMOST_01000</name>
</gene>
<evidence type="ECO:0000313" key="1">
    <source>
        <dbReference type="EMBL" id="SJK97746.1"/>
    </source>
</evidence>
<proteinExistence type="predicted"/>
<name>A0A284QMR3_ARMOS</name>
<keyword evidence="2" id="KW-1185">Reference proteome</keyword>
<protein>
    <submittedName>
        <fullName evidence="1">Uncharacterized protein</fullName>
    </submittedName>
</protein>
<dbReference type="EMBL" id="FUEG01000001">
    <property type="protein sequence ID" value="SJK97746.1"/>
    <property type="molecule type" value="Genomic_DNA"/>
</dbReference>
<accession>A0A284QMR3</accession>
<dbReference type="AlphaFoldDB" id="A0A284QMR3"/>
<evidence type="ECO:0000313" key="2">
    <source>
        <dbReference type="Proteomes" id="UP000219338"/>
    </source>
</evidence>
<reference evidence="2" key="1">
    <citation type="journal article" date="2017" name="Nat. Ecol. Evol.">
        <title>Genome expansion and lineage-specific genetic innovations in the forest pathogenic fungi Armillaria.</title>
        <authorList>
            <person name="Sipos G."/>
            <person name="Prasanna A.N."/>
            <person name="Walter M.C."/>
            <person name="O'Connor E."/>
            <person name="Balint B."/>
            <person name="Krizsan K."/>
            <person name="Kiss B."/>
            <person name="Hess J."/>
            <person name="Varga T."/>
            <person name="Slot J."/>
            <person name="Riley R."/>
            <person name="Boka B."/>
            <person name="Rigling D."/>
            <person name="Barry K."/>
            <person name="Lee J."/>
            <person name="Mihaltcheva S."/>
            <person name="LaButti K."/>
            <person name="Lipzen A."/>
            <person name="Waldron R."/>
            <person name="Moloney N.M."/>
            <person name="Sperisen C."/>
            <person name="Kredics L."/>
            <person name="Vagvoelgyi C."/>
            <person name="Patrignani A."/>
            <person name="Fitzpatrick D."/>
            <person name="Nagy I."/>
            <person name="Doyle S."/>
            <person name="Anderson J.B."/>
            <person name="Grigoriev I.V."/>
            <person name="Gueldener U."/>
            <person name="Muensterkoetter M."/>
            <person name="Nagy L.G."/>
        </authorList>
    </citation>
    <scope>NUCLEOTIDE SEQUENCE [LARGE SCALE GENOMIC DNA]</scope>
    <source>
        <strain evidence="2">C18/9</strain>
    </source>
</reference>